<keyword evidence="3" id="KW-1185">Reference proteome</keyword>
<sequence length="96" mass="10589">MVTLPSDWLRACGLPGAPGNIAASGALKKLMFGFLGFATKRYPVHTAFPNREEATQVYGPESSSCRSVMMILFGTDMFRREDDITGTPKEDIVIFR</sequence>
<organism evidence="1 3">
    <name type="scientific">Acanthoscelides obtectus</name>
    <name type="common">Bean weevil</name>
    <name type="synonym">Bruchus obtectus</name>
    <dbReference type="NCBI Taxonomy" id="200917"/>
    <lineage>
        <taxon>Eukaryota</taxon>
        <taxon>Metazoa</taxon>
        <taxon>Ecdysozoa</taxon>
        <taxon>Arthropoda</taxon>
        <taxon>Hexapoda</taxon>
        <taxon>Insecta</taxon>
        <taxon>Pterygota</taxon>
        <taxon>Neoptera</taxon>
        <taxon>Endopterygota</taxon>
        <taxon>Coleoptera</taxon>
        <taxon>Polyphaga</taxon>
        <taxon>Cucujiformia</taxon>
        <taxon>Chrysomeloidea</taxon>
        <taxon>Chrysomelidae</taxon>
        <taxon>Bruchinae</taxon>
        <taxon>Bruchini</taxon>
        <taxon>Acanthoscelides</taxon>
    </lineage>
</organism>
<dbReference type="EMBL" id="CAKOFQ010011378">
    <property type="protein sequence ID" value="CAH2020711.1"/>
    <property type="molecule type" value="Genomic_DNA"/>
</dbReference>
<comment type="caution">
    <text evidence="1">The sequence shown here is derived from an EMBL/GenBank/DDBJ whole genome shotgun (WGS) entry which is preliminary data.</text>
</comment>
<dbReference type="Proteomes" id="UP001152888">
    <property type="component" value="Unassembled WGS sequence"/>
</dbReference>
<evidence type="ECO:0000313" key="3">
    <source>
        <dbReference type="Proteomes" id="UP001152888"/>
    </source>
</evidence>
<dbReference type="OrthoDB" id="6796849at2759"/>
<gene>
    <name evidence="1" type="ORF">ACAOBT_LOCUS24250</name>
    <name evidence="2" type="ORF">ACAOBT_LOCUS38048</name>
</gene>
<evidence type="ECO:0000313" key="1">
    <source>
        <dbReference type="EMBL" id="CAH1998246.1"/>
    </source>
</evidence>
<name>A0A9P0LL85_ACAOB</name>
<protein>
    <submittedName>
        <fullName evidence="1">Uncharacterized protein</fullName>
    </submittedName>
</protein>
<reference evidence="1" key="1">
    <citation type="submission" date="2022-03" db="EMBL/GenBank/DDBJ databases">
        <authorList>
            <person name="Sayadi A."/>
        </authorList>
    </citation>
    <scope>NUCLEOTIDE SEQUENCE</scope>
</reference>
<dbReference type="EMBL" id="CAKOFQ010007320">
    <property type="protein sequence ID" value="CAH1998246.1"/>
    <property type="molecule type" value="Genomic_DNA"/>
</dbReference>
<dbReference type="AlphaFoldDB" id="A0A9P0LL85"/>
<proteinExistence type="predicted"/>
<evidence type="ECO:0000313" key="2">
    <source>
        <dbReference type="EMBL" id="CAH2020711.1"/>
    </source>
</evidence>
<accession>A0A9P0LL85</accession>